<feature type="transmembrane region" description="Helical" evidence="10">
    <location>
        <begin position="7"/>
        <end position="27"/>
    </location>
</feature>
<keyword evidence="11" id="KW-0966">Cell projection</keyword>
<name>A0A1X7D662_9BACI</name>
<keyword evidence="4 10" id="KW-1003">Cell membrane</keyword>
<sequence>MGKKVKIITIIIFLLLLAGGSTWFFLFKKEGKAEEVKEPSIDEVVEASVDIGDVTTNLSSENYIKMSFTLQTNSKEAKEELTKREFQVRDIMIKQLSNMKVEQFQGTEGISSLEQILKKEINSLMQKGKVVKIYTTSKIIQ</sequence>
<keyword evidence="8 10" id="KW-1133">Transmembrane helix</keyword>
<evidence type="ECO:0000256" key="2">
    <source>
        <dbReference type="ARBA" id="ARBA00004162"/>
    </source>
</evidence>
<protein>
    <recommendedName>
        <fullName evidence="10">Flagellar protein FliL</fullName>
    </recommendedName>
</protein>
<accession>A0A1X7D662</accession>
<organism evidence="11 12">
    <name type="scientific">Priestia filamentosa</name>
    <dbReference type="NCBI Taxonomy" id="1402861"/>
    <lineage>
        <taxon>Bacteria</taxon>
        <taxon>Bacillati</taxon>
        <taxon>Bacillota</taxon>
        <taxon>Bacilli</taxon>
        <taxon>Bacillales</taxon>
        <taxon>Bacillaceae</taxon>
        <taxon>Priestia</taxon>
    </lineage>
</organism>
<reference evidence="12" key="2">
    <citation type="submission" date="2015-06" db="EMBL/GenBank/DDBJ databases">
        <title>Genome Sequence of Bacillus endophyticus and Analysis of its Companion Mechanism in the Ketogulonigenium vulgare-Bacillus strain Consortium.</title>
        <authorList>
            <person name="Jia N."/>
            <person name="Du J."/>
            <person name="Ding M.-Z."/>
            <person name="Gao F."/>
            <person name="Yuan Y.-J."/>
        </authorList>
    </citation>
    <scope>NUCLEOTIDE SEQUENCE [LARGE SCALE GENOMIC DNA]</scope>
    <source>
        <strain evidence="12">Hbe603</strain>
    </source>
</reference>
<evidence type="ECO:0000256" key="7">
    <source>
        <dbReference type="ARBA" id="ARBA00022779"/>
    </source>
</evidence>
<evidence type="ECO:0000256" key="3">
    <source>
        <dbReference type="ARBA" id="ARBA00008281"/>
    </source>
</evidence>
<dbReference type="NCBIfam" id="NF005826">
    <property type="entry name" value="PRK07718.1"/>
    <property type="match status" value="1"/>
</dbReference>
<dbReference type="GeneID" id="93700248"/>
<keyword evidence="7 10" id="KW-0283">Flagellar rotation</keyword>
<dbReference type="PANTHER" id="PTHR35091">
    <property type="entry name" value="FLAGELLAR PROTEIN FLIL"/>
    <property type="match status" value="1"/>
</dbReference>
<dbReference type="KEGG" id="beo:BEH_18155"/>
<accession>A0A0H4KZR3</accession>
<evidence type="ECO:0000256" key="8">
    <source>
        <dbReference type="ARBA" id="ARBA00022989"/>
    </source>
</evidence>
<dbReference type="InterPro" id="IPR005503">
    <property type="entry name" value="FliL"/>
</dbReference>
<reference evidence="11 12" key="1">
    <citation type="journal article" date="2015" name="PLoS ONE">
        <title>Genome Sequence of Bacillus endophyticus and Analysis of Its Companion Mechanism in the Ketogulonigenium vulgare-Bacillus Strain Consortium.</title>
        <authorList>
            <person name="Jia N."/>
            <person name="Du J."/>
            <person name="Ding M.Z."/>
            <person name="Gao F."/>
            <person name="Yuan Y.J."/>
        </authorList>
    </citation>
    <scope>NUCLEOTIDE SEQUENCE [LARGE SCALE GENOMIC DNA]</scope>
    <source>
        <strain evidence="11 12">Hbe603</strain>
    </source>
</reference>
<keyword evidence="12" id="KW-1185">Reference proteome</keyword>
<dbReference type="RefSeq" id="WP_040056661.1">
    <property type="nucleotide sequence ID" value="NZ_CP011974.1"/>
</dbReference>
<evidence type="ECO:0000256" key="9">
    <source>
        <dbReference type="ARBA" id="ARBA00023136"/>
    </source>
</evidence>
<dbReference type="GO" id="GO:0006935">
    <property type="term" value="P:chemotaxis"/>
    <property type="evidence" value="ECO:0007669"/>
    <property type="project" value="UniProtKB-KW"/>
</dbReference>
<proteinExistence type="inferred from homology"/>
<comment type="subcellular location">
    <subcellularLocation>
        <location evidence="2">Cell membrane</location>
        <topology evidence="2">Single-pass membrane protein</topology>
    </subcellularLocation>
</comment>
<evidence type="ECO:0000313" key="11">
    <source>
        <dbReference type="EMBL" id="AKO93833.1"/>
    </source>
</evidence>
<comment type="function">
    <text evidence="1 10">Controls the rotational direction of flagella during chemotaxis.</text>
</comment>
<dbReference type="OrthoDB" id="2381796at2"/>
<dbReference type="Proteomes" id="UP000036202">
    <property type="component" value="Chromosome"/>
</dbReference>
<comment type="similarity">
    <text evidence="3 10">Belongs to the FliL family.</text>
</comment>
<keyword evidence="11" id="KW-0282">Flagellum</keyword>
<evidence type="ECO:0000256" key="1">
    <source>
        <dbReference type="ARBA" id="ARBA00002254"/>
    </source>
</evidence>
<dbReference type="PATRIC" id="fig|135735.6.peg.3861"/>
<dbReference type="EMBL" id="CP011974">
    <property type="protein sequence ID" value="AKO93833.1"/>
    <property type="molecule type" value="Genomic_DNA"/>
</dbReference>
<keyword evidence="11" id="KW-0969">Cilium</keyword>
<keyword evidence="6 10" id="KW-0812">Transmembrane</keyword>
<evidence type="ECO:0000313" key="12">
    <source>
        <dbReference type="Proteomes" id="UP000036202"/>
    </source>
</evidence>
<keyword evidence="5 10" id="KW-0145">Chemotaxis</keyword>
<evidence type="ECO:0000256" key="6">
    <source>
        <dbReference type="ARBA" id="ARBA00022692"/>
    </source>
</evidence>
<dbReference type="GO" id="GO:0005886">
    <property type="term" value="C:plasma membrane"/>
    <property type="evidence" value="ECO:0007669"/>
    <property type="project" value="UniProtKB-SubCell"/>
</dbReference>
<dbReference type="AlphaFoldDB" id="A0A1X7D662"/>
<gene>
    <name evidence="11" type="ORF">BEH_18155</name>
</gene>
<evidence type="ECO:0000256" key="10">
    <source>
        <dbReference type="RuleBase" id="RU364125"/>
    </source>
</evidence>
<keyword evidence="9 10" id="KW-0472">Membrane</keyword>
<dbReference type="PANTHER" id="PTHR35091:SF2">
    <property type="entry name" value="FLAGELLAR PROTEIN FLIL"/>
    <property type="match status" value="1"/>
</dbReference>
<dbReference type="Pfam" id="PF03748">
    <property type="entry name" value="FliL"/>
    <property type="match status" value="1"/>
</dbReference>
<evidence type="ECO:0000256" key="5">
    <source>
        <dbReference type="ARBA" id="ARBA00022500"/>
    </source>
</evidence>
<evidence type="ECO:0000256" key="4">
    <source>
        <dbReference type="ARBA" id="ARBA00022475"/>
    </source>
</evidence>
<dbReference type="GO" id="GO:0071978">
    <property type="term" value="P:bacterial-type flagellum-dependent swarming motility"/>
    <property type="evidence" value="ECO:0007669"/>
    <property type="project" value="TreeGrafter"/>
</dbReference>
<dbReference type="GO" id="GO:0009425">
    <property type="term" value="C:bacterial-type flagellum basal body"/>
    <property type="evidence" value="ECO:0007669"/>
    <property type="project" value="InterPro"/>
</dbReference>